<dbReference type="AlphaFoldDB" id="A0A6S6SKR3"/>
<sequence>MIDNATLTPGATIWVRVWEFGGNNNGTFDICVVDGNPGLGTVVNDDPCGATALTVGAACSFSTFTTAGATATVGPPAPGCASFSDADVWFTATVPASGHLIFDTNTGVITDGGMAIYTGSCGSLTLVECDDDDSANGLMPMIDNATLTPGATIWVRVWEFGGNNNGTFDICVHNGTGGATTPTNDEPCTATALTAGLTCSFSTFTNASAGNSSLTTTTALPTCANFVDADVWFTVTVPASGHLIFDTNTGVVTDGGMAIYRGTCGALTELDCNDDDSPNGAMPLIDQSTLVPGETIFIRFWEYGGDNNGTFDICVYDGGGAGAGPCAGGAGGSDCPQVQPICTDNTYCYTAGIGSTASAGNDYGCLGTQPNPSWYYFEISTAGDLIFDLAAVSDIDFAIWGPYANVAAANADCGSLPAPADCSFSTSPTEQVNLTSVAVGEIYVLVVTNYANIVQDISLTVAGGNTATTDCGIVNPTPCAADAGNW</sequence>
<proteinExistence type="predicted"/>
<reference evidence="2" key="1">
    <citation type="submission" date="2020-01" db="EMBL/GenBank/DDBJ databases">
        <authorList>
            <person name="Meier V. D."/>
            <person name="Meier V D."/>
        </authorList>
    </citation>
    <scope>NUCLEOTIDE SEQUENCE</scope>
    <source>
        <strain evidence="2">HLG_WM_MAG_10</strain>
    </source>
</reference>
<evidence type="ECO:0000259" key="1">
    <source>
        <dbReference type="Pfam" id="PF23759"/>
    </source>
</evidence>
<feature type="domain" description="T9SS-like galactose binding" evidence="1">
    <location>
        <begin position="183"/>
        <end position="276"/>
    </location>
</feature>
<organism evidence="2">
    <name type="scientific">uncultured Aureispira sp</name>
    <dbReference type="NCBI Taxonomy" id="1331704"/>
    <lineage>
        <taxon>Bacteria</taxon>
        <taxon>Pseudomonadati</taxon>
        <taxon>Bacteroidota</taxon>
        <taxon>Saprospiria</taxon>
        <taxon>Saprospirales</taxon>
        <taxon>Saprospiraceae</taxon>
        <taxon>Aureispira</taxon>
        <taxon>environmental samples</taxon>
    </lineage>
</organism>
<dbReference type="InterPro" id="IPR056600">
    <property type="entry name" value="GBD_T9SS_assoc"/>
</dbReference>
<protein>
    <recommendedName>
        <fullName evidence="1">T9SS-like galactose binding domain-containing protein</fullName>
    </recommendedName>
</protein>
<evidence type="ECO:0000313" key="2">
    <source>
        <dbReference type="EMBL" id="CAA6803338.1"/>
    </source>
</evidence>
<name>A0A6S6SKR3_9BACT</name>
<accession>A0A6S6SKR3</accession>
<dbReference type="EMBL" id="CACVAQ010000084">
    <property type="protein sequence ID" value="CAA6803338.1"/>
    <property type="molecule type" value="Genomic_DNA"/>
</dbReference>
<dbReference type="Pfam" id="PF23759">
    <property type="entry name" value="GBD_T9SS_assoc"/>
    <property type="match status" value="2"/>
</dbReference>
<feature type="domain" description="T9SS-like galactose binding" evidence="1">
    <location>
        <begin position="44"/>
        <end position="134"/>
    </location>
</feature>
<gene>
    <name evidence="2" type="ORF">HELGO_WM32611</name>
</gene>